<evidence type="ECO:0000256" key="2">
    <source>
        <dbReference type="SAM" id="Coils"/>
    </source>
</evidence>
<dbReference type="SUPFAM" id="SSF111369">
    <property type="entry name" value="HlyD-like secretion proteins"/>
    <property type="match status" value="1"/>
</dbReference>
<protein>
    <submittedName>
        <fullName evidence="7">Uncharacterized protein</fullName>
    </submittedName>
</protein>
<sequence length="376" mass="40502">MKSYIILFSLFILSVLTFQSCSDTKASSPDSNPSTPPRTVKVMPAQSSQYREAVKASGQLALAEEARLSFKTGGVIRKIHVREGQRVRAGQLLAEIETDEISARAQQAELGKAQGAISVENARLALQLAERDYRNAKGLYTDSVATLEQLENAEVQLDNARNQLKLAERAQSIQAQQEDVANYNLRHAKILAPADGTILKKMAEPNEVTNPGTPVLLFGSHSKAFVLRVSVTDKDVVHLNLGDPATVVFDAYPGRTFSGSIREIAGMADPYTGTFEVEVEVKPEAVALRSGFIGRVSIQSSEATPLISIPTDALKVADGQAGIVFTAVGNQARQQKVDIYKLQGDQLLLRSGVNAGDQVITSGLGFLQDGTPIIIE</sequence>
<dbReference type="InterPro" id="IPR058647">
    <property type="entry name" value="BSH_CzcB-like"/>
</dbReference>
<evidence type="ECO:0000259" key="4">
    <source>
        <dbReference type="Pfam" id="PF25954"/>
    </source>
</evidence>
<feature type="domain" description="CusB-like beta-barrel" evidence="4">
    <location>
        <begin position="228"/>
        <end position="301"/>
    </location>
</feature>
<dbReference type="InterPro" id="IPR058792">
    <property type="entry name" value="Beta-barrel_RND_2"/>
</dbReference>
<dbReference type="OrthoDB" id="9798190at2"/>
<dbReference type="Gene3D" id="2.40.50.100">
    <property type="match status" value="1"/>
</dbReference>
<dbReference type="PRINTS" id="PR01490">
    <property type="entry name" value="RTXTOXIND"/>
</dbReference>
<keyword evidence="2" id="KW-0175">Coiled coil</keyword>
<dbReference type="Proteomes" id="UP000029736">
    <property type="component" value="Unassembled WGS sequence"/>
</dbReference>
<evidence type="ECO:0000256" key="3">
    <source>
        <dbReference type="SAM" id="SignalP"/>
    </source>
</evidence>
<dbReference type="Gene3D" id="2.40.420.20">
    <property type="match status" value="1"/>
</dbReference>
<dbReference type="PANTHER" id="PTHR30469">
    <property type="entry name" value="MULTIDRUG RESISTANCE PROTEIN MDTA"/>
    <property type="match status" value="1"/>
</dbReference>
<dbReference type="Pfam" id="PF25973">
    <property type="entry name" value="BSH_CzcB"/>
    <property type="match status" value="1"/>
</dbReference>
<comment type="similarity">
    <text evidence="1">Belongs to the membrane fusion protein (MFP) (TC 8.A.1) family.</text>
</comment>
<evidence type="ECO:0000313" key="7">
    <source>
        <dbReference type="EMBL" id="KGE84928.1"/>
    </source>
</evidence>
<accession>A0A098RZF7</accession>
<dbReference type="Pfam" id="PF25967">
    <property type="entry name" value="RND-MFP_C"/>
    <property type="match status" value="1"/>
</dbReference>
<keyword evidence="8" id="KW-1185">Reference proteome</keyword>
<dbReference type="InterPro" id="IPR006143">
    <property type="entry name" value="RND_pump_MFP"/>
</dbReference>
<dbReference type="Pfam" id="PF25954">
    <property type="entry name" value="Beta-barrel_RND_2"/>
    <property type="match status" value="1"/>
</dbReference>
<feature type="domain" description="Multidrug resistance protein MdtA-like C-terminal permuted SH3" evidence="5">
    <location>
        <begin position="309"/>
        <end position="364"/>
    </location>
</feature>
<dbReference type="InterPro" id="IPR058627">
    <property type="entry name" value="MdtA-like_C"/>
</dbReference>
<feature type="domain" description="CzcB-like barrel-sandwich hybrid" evidence="6">
    <location>
        <begin position="68"/>
        <end position="204"/>
    </location>
</feature>
<dbReference type="RefSeq" id="WP_044230006.1">
    <property type="nucleotide sequence ID" value="NZ_JBKAGJ010000033.1"/>
</dbReference>
<feature type="chain" id="PRO_5001939663" evidence="3">
    <location>
        <begin position="23"/>
        <end position="376"/>
    </location>
</feature>
<evidence type="ECO:0000259" key="6">
    <source>
        <dbReference type="Pfam" id="PF25973"/>
    </source>
</evidence>
<feature type="signal peptide" evidence="3">
    <location>
        <begin position="1"/>
        <end position="22"/>
    </location>
</feature>
<dbReference type="PROSITE" id="PS51257">
    <property type="entry name" value="PROKAR_LIPOPROTEIN"/>
    <property type="match status" value="1"/>
</dbReference>
<feature type="coiled-coil region" evidence="2">
    <location>
        <begin position="119"/>
        <end position="170"/>
    </location>
</feature>
<organism evidence="7 8">
    <name type="scientific">Phaeodactylibacter xiamenensis</name>
    <dbReference type="NCBI Taxonomy" id="1524460"/>
    <lineage>
        <taxon>Bacteria</taxon>
        <taxon>Pseudomonadati</taxon>
        <taxon>Bacteroidota</taxon>
        <taxon>Saprospiria</taxon>
        <taxon>Saprospirales</taxon>
        <taxon>Haliscomenobacteraceae</taxon>
        <taxon>Phaeodactylibacter</taxon>
    </lineage>
</organism>
<dbReference type="GO" id="GO:1990281">
    <property type="term" value="C:efflux pump complex"/>
    <property type="evidence" value="ECO:0007669"/>
    <property type="project" value="TreeGrafter"/>
</dbReference>
<dbReference type="PANTHER" id="PTHR30469:SF15">
    <property type="entry name" value="HLYD FAMILY OF SECRETION PROTEINS"/>
    <property type="match status" value="1"/>
</dbReference>
<evidence type="ECO:0000313" key="8">
    <source>
        <dbReference type="Proteomes" id="UP000029736"/>
    </source>
</evidence>
<comment type="caution">
    <text evidence="7">The sequence shown here is derived from an EMBL/GenBank/DDBJ whole genome shotgun (WGS) entry which is preliminary data.</text>
</comment>
<dbReference type="AlphaFoldDB" id="A0A098RZF7"/>
<reference evidence="7 8" key="1">
    <citation type="journal article" date="2014" name="Int. J. Syst. Evol. Microbiol.">
        <title>Phaeodactylibacter xiamenensis gen. nov., sp. nov., a member of the family Saprospiraceae isolated from the marine alga Phaeodactylum tricornutum.</title>
        <authorList>
            <person name="Chen Z.Jr."/>
            <person name="Lei X."/>
            <person name="Lai Q."/>
            <person name="Li Y."/>
            <person name="Zhang B."/>
            <person name="Zhang J."/>
            <person name="Zhang H."/>
            <person name="Yang L."/>
            <person name="Zheng W."/>
            <person name="Tian Y."/>
            <person name="Yu Z."/>
            <person name="Xu H.Jr."/>
            <person name="Zheng T."/>
        </authorList>
    </citation>
    <scope>NUCLEOTIDE SEQUENCE [LARGE SCALE GENOMIC DNA]</scope>
    <source>
        <strain evidence="7 8">KD52</strain>
    </source>
</reference>
<keyword evidence="3" id="KW-0732">Signal</keyword>
<dbReference type="Gene3D" id="2.40.30.170">
    <property type="match status" value="1"/>
</dbReference>
<dbReference type="EMBL" id="JPOS01000100">
    <property type="protein sequence ID" value="KGE84928.1"/>
    <property type="molecule type" value="Genomic_DNA"/>
</dbReference>
<dbReference type="STRING" id="1524460.IX84_30825"/>
<name>A0A098RZF7_9BACT</name>
<dbReference type="NCBIfam" id="TIGR01730">
    <property type="entry name" value="RND_mfp"/>
    <property type="match status" value="1"/>
</dbReference>
<evidence type="ECO:0000259" key="5">
    <source>
        <dbReference type="Pfam" id="PF25967"/>
    </source>
</evidence>
<proteinExistence type="inferred from homology"/>
<gene>
    <name evidence="7" type="ORF">IX84_30825</name>
</gene>
<evidence type="ECO:0000256" key="1">
    <source>
        <dbReference type="ARBA" id="ARBA00009477"/>
    </source>
</evidence>
<dbReference type="GO" id="GO:0015562">
    <property type="term" value="F:efflux transmembrane transporter activity"/>
    <property type="evidence" value="ECO:0007669"/>
    <property type="project" value="TreeGrafter"/>
</dbReference>